<reference evidence="2" key="1">
    <citation type="submission" date="2017-01" db="EMBL/GenBank/DDBJ databases">
        <authorList>
            <person name="Varghese N."/>
            <person name="Submissions S."/>
        </authorList>
    </citation>
    <scope>NUCLEOTIDE SEQUENCE [LARGE SCALE GENOMIC DNA]</scope>
    <source>
        <strain evidence="2">DSM 21054</strain>
    </source>
</reference>
<dbReference type="InterPro" id="IPR015946">
    <property type="entry name" value="KH_dom-like_a/b"/>
</dbReference>
<evidence type="ECO:0000313" key="1">
    <source>
        <dbReference type="EMBL" id="SIS61616.1"/>
    </source>
</evidence>
<dbReference type="InterPro" id="IPR003718">
    <property type="entry name" value="OsmC/Ohr_fam"/>
</dbReference>
<dbReference type="OrthoDB" id="9804010at2"/>
<protein>
    <submittedName>
        <fullName evidence="1">Putative redox protein</fullName>
    </submittedName>
</protein>
<dbReference type="Gene3D" id="3.30.300.20">
    <property type="match status" value="1"/>
</dbReference>
<keyword evidence="2" id="KW-1185">Reference proteome</keyword>
<dbReference type="InterPro" id="IPR036102">
    <property type="entry name" value="OsmC/Ohrsf"/>
</dbReference>
<sequence length="145" mass="15795">MPIMQVTRTEGDYGFTATDANNHSLRMDIPVDKGGLGNGFRPMQVLLAGLGGCSAVDVVSILKKQRQDLQDISISVDGEREPGKEPSLWQNASLVFELKGNIDEVKAYRAVELSIDKYCSVAETLRQAGAKLEWKVVVNGKTVTV</sequence>
<proteinExistence type="predicted"/>
<dbReference type="Proteomes" id="UP000186917">
    <property type="component" value="Unassembled WGS sequence"/>
</dbReference>
<dbReference type="PANTHER" id="PTHR34352">
    <property type="entry name" value="PROTEIN YHFA"/>
    <property type="match status" value="1"/>
</dbReference>
<evidence type="ECO:0000313" key="2">
    <source>
        <dbReference type="Proteomes" id="UP000186917"/>
    </source>
</evidence>
<dbReference type="EMBL" id="FTOR01000001">
    <property type="protein sequence ID" value="SIS61616.1"/>
    <property type="molecule type" value="Genomic_DNA"/>
</dbReference>
<dbReference type="RefSeq" id="WP_076377242.1">
    <property type="nucleotide sequence ID" value="NZ_AP017422.1"/>
</dbReference>
<dbReference type="PANTHER" id="PTHR34352:SF1">
    <property type="entry name" value="PROTEIN YHFA"/>
    <property type="match status" value="1"/>
</dbReference>
<organism evidence="1 2">
    <name type="scientific">Filimonas lacunae</name>
    <dbReference type="NCBI Taxonomy" id="477680"/>
    <lineage>
        <taxon>Bacteria</taxon>
        <taxon>Pseudomonadati</taxon>
        <taxon>Bacteroidota</taxon>
        <taxon>Chitinophagia</taxon>
        <taxon>Chitinophagales</taxon>
        <taxon>Chitinophagaceae</taxon>
        <taxon>Filimonas</taxon>
    </lineage>
</organism>
<dbReference type="AlphaFoldDB" id="A0A1N7KJD1"/>
<dbReference type="SUPFAM" id="SSF82784">
    <property type="entry name" value="OsmC-like"/>
    <property type="match status" value="1"/>
</dbReference>
<accession>A0A1N7KJD1</accession>
<dbReference type="STRING" id="477680.SAMN05421788_101236"/>
<dbReference type="Pfam" id="PF02566">
    <property type="entry name" value="OsmC"/>
    <property type="match status" value="1"/>
</dbReference>
<gene>
    <name evidence="1" type="ORF">SAMN05421788_101236</name>
</gene>
<name>A0A1N7KJD1_9BACT</name>